<name>A0ABP8UQP3_9ACTN</name>
<feature type="region of interest" description="Disordered" evidence="1">
    <location>
        <begin position="1"/>
        <end position="28"/>
    </location>
</feature>
<sequence>MTDEAPAPQTPGTAPSPSDRQPPPEIDMTVPHSARIWNYWLGGKDNYPVDRQAGDEFREIFPGIVDAARAVRHFLARAVRHLAGEVGIRQFLDIGTGLPTVDNTHEIAQRVAPETRIVYVDNDPLVLAHARALLTSTSEGATDYIDADVRDPDRILEAAAATLDFDRPVGLMLLGIMGHIDDRENPHGIARRLLDALPSGSYLVLNDGTNTDPKRREAHDRYNSGGAIPYHLRSPEEITRFFDGLELLEPGVVPVSQWRPEHSPFGLPPRVETLGGMGRKP</sequence>
<comment type="caution">
    <text evidence="2">The sequence shown here is derived from an EMBL/GenBank/DDBJ whole genome shotgun (WGS) entry which is preliminary data.</text>
</comment>
<dbReference type="GO" id="GO:0032259">
    <property type="term" value="P:methylation"/>
    <property type="evidence" value="ECO:0007669"/>
    <property type="project" value="UniProtKB-KW"/>
</dbReference>
<dbReference type="InterPro" id="IPR029063">
    <property type="entry name" value="SAM-dependent_MTases_sf"/>
</dbReference>
<reference evidence="3" key="1">
    <citation type="journal article" date="2019" name="Int. J. Syst. Evol. Microbiol.">
        <title>The Global Catalogue of Microorganisms (GCM) 10K type strain sequencing project: providing services to taxonomists for standard genome sequencing and annotation.</title>
        <authorList>
            <consortium name="The Broad Institute Genomics Platform"/>
            <consortium name="The Broad Institute Genome Sequencing Center for Infectious Disease"/>
            <person name="Wu L."/>
            <person name="Ma J."/>
        </authorList>
    </citation>
    <scope>NUCLEOTIDE SEQUENCE [LARGE SCALE GENOMIC DNA]</scope>
    <source>
        <strain evidence="3">JCM 17939</strain>
    </source>
</reference>
<organism evidence="2 3">
    <name type="scientific">Actinoallomurus vinaceus</name>
    <dbReference type="NCBI Taxonomy" id="1080074"/>
    <lineage>
        <taxon>Bacteria</taxon>
        <taxon>Bacillati</taxon>
        <taxon>Actinomycetota</taxon>
        <taxon>Actinomycetes</taxon>
        <taxon>Streptosporangiales</taxon>
        <taxon>Thermomonosporaceae</taxon>
        <taxon>Actinoallomurus</taxon>
    </lineage>
</organism>
<accession>A0ABP8UQP3</accession>
<dbReference type="Gene3D" id="3.40.50.150">
    <property type="entry name" value="Vaccinia Virus protein VP39"/>
    <property type="match status" value="1"/>
</dbReference>
<dbReference type="EMBL" id="BAABHK010000016">
    <property type="protein sequence ID" value="GAA4635979.1"/>
    <property type="molecule type" value="Genomic_DNA"/>
</dbReference>
<dbReference type="InterPro" id="IPR006764">
    <property type="entry name" value="SAM_dep_MeTrfase_SAV2177_type"/>
</dbReference>
<gene>
    <name evidence="2" type="ORF">GCM10023196_083820</name>
</gene>
<proteinExistence type="predicted"/>
<dbReference type="Pfam" id="PF04672">
    <property type="entry name" value="Methyltransf_19"/>
    <property type="match status" value="1"/>
</dbReference>
<evidence type="ECO:0000313" key="3">
    <source>
        <dbReference type="Proteomes" id="UP001501442"/>
    </source>
</evidence>
<dbReference type="PIRSF" id="PIRSF017393">
    <property type="entry name" value="MTase_SAV2177"/>
    <property type="match status" value="1"/>
</dbReference>
<keyword evidence="2" id="KW-0489">Methyltransferase</keyword>
<dbReference type="GO" id="GO:0008168">
    <property type="term" value="F:methyltransferase activity"/>
    <property type="evidence" value="ECO:0007669"/>
    <property type="project" value="UniProtKB-KW"/>
</dbReference>
<feature type="compositionally biased region" description="Polar residues" evidence="1">
    <location>
        <begin position="10"/>
        <end position="19"/>
    </location>
</feature>
<keyword evidence="2" id="KW-0808">Transferase</keyword>
<dbReference type="Proteomes" id="UP001501442">
    <property type="component" value="Unassembled WGS sequence"/>
</dbReference>
<dbReference type="SUPFAM" id="SSF53335">
    <property type="entry name" value="S-adenosyl-L-methionine-dependent methyltransferases"/>
    <property type="match status" value="1"/>
</dbReference>
<evidence type="ECO:0000313" key="2">
    <source>
        <dbReference type="EMBL" id="GAA4635979.1"/>
    </source>
</evidence>
<keyword evidence="3" id="KW-1185">Reference proteome</keyword>
<protein>
    <submittedName>
        <fullName evidence="2">SAM-dependent methyltransferase</fullName>
    </submittedName>
</protein>
<evidence type="ECO:0000256" key="1">
    <source>
        <dbReference type="SAM" id="MobiDB-lite"/>
    </source>
</evidence>